<dbReference type="OrthoDB" id="274746at2"/>
<accession>A0A5B9W923</accession>
<evidence type="ECO:0000313" key="3">
    <source>
        <dbReference type="Proteomes" id="UP000324233"/>
    </source>
</evidence>
<protein>
    <submittedName>
        <fullName evidence="2">Uncharacterized protein</fullName>
    </submittedName>
</protein>
<reference evidence="2 3" key="1">
    <citation type="submission" date="2019-08" db="EMBL/GenBank/DDBJ databases">
        <title>Deep-cultivation of Planctomycetes and their phenomic and genomic characterization uncovers novel biology.</title>
        <authorList>
            <person name="Wiegand S."/>
            <person name="Jogler M."/>
            <person name="Boedeker C."/>
            <person name="Pinto D."/>
            <person name="Vollmers J."/>
            <person name="Rivas-Marin E."/>
            <person name="Kohn T."/>
            <person name="Peeters S.H."/>
            <person name="Heuer A."/>
            <person name="Rast P."/>
            <person name="Oberbeckmann S."/>
            <person name="Bunk B."/>
            <person name="Jeske O."/>
            <person name="Meyerdierks A."/>
            <person name="Storesund J.E."/>
            <person name="Kallscheuer N."/>
            <person name="Luecker S."/>
            <person name="Lage O.M."/>
            <person name="Pohl T."/>
            <person name="Merkel B.J."/>
            <person name="Hornburger P."/>
            <person name="Mueller R.-W."/>
            <person name="Bruemmer F."/>
            <person name="Labrenz M."/>
            <person name="Spormann A.M."/>
            <person name="Op den Camp H."/>
            <person name="Overmann J."/>
            <person name="Amann R."/>
            <person name="Jetten M.S.M."/>
            <person name="Mascher T."/>
            <person name="Medema M.H."/>
            <person name="Devos D.P."/>
            <person name="Kaster A.-K."/>
            <person name="Ovreas L."/>
            <person name="Rohde M."/>
            <person name="Galperin M.Y."/>
            <person name="Jogler C."/>
        </authorList>
    </citation>
    <scope>NUCLEOTIDE SEQUENCE [LARGE SCALE GENOMIC DNA]</scope>
    <source>
        <strain evidence="2 3">OJF2</strain>
    </source>
</reference>
<feature type="compositionally biased region" description="Basic and acidic residues" evidence="1">
    <location>
        <begin position="182"/>
        <end position="193"/>
    </location>
</feature>
<proteinExistence type="predicted"/>
<dbReference type="AlphaFoldDB" id="A0A5B9W923"/>
<gene>
    <name evidence="2" type="ORF">OJF2_52740</name>
</gene>
<feature type="region of interest" description="Disordered" evidence="1">
    <location>
        <begin position="126"/>
        <end position="193"/>
    </location>
</feature>
<feature type="region of interest" description="Disordered" evidence="1">
    <location>
        <begin position="1"/>
        <end position="29"/>
    </location>
</feature>
<dbReference type="RefSeq" id="WP_148596349.1">
    <property type="nucleotide sequence ID" value="NZ_CP042997.1"/>
</dbReference>
<evidence type="ECO:0000313" key="2">
    <source>
        <dbReference type="EMBL" id="QEH36689.1"/>
    </source>
</evidence>
<dbReference type="Proteomes" id="UP000324233">
    <property type="component" value="Chromosome"/>
</dbReference>
<dbReference type="EMBL" id="CP042997">
    <property type="protein sequence ID" value="QEH36689.1"/>
    <property type="molecule type" value="Genomic_DNA"/>
</dbReference>
<dbReference type="KEGG" id="agv:OJF2_52740"/>
<keyword evidence="3" id="KW-1185">Reference proteome</keyword>
<name>A0A5B9W923_9BACT</name>
<evidence type="ECO:0000256" key="1">
    <source>
        <dbReference type="SAM" id="MobiDB-lite"/>
    </source>
</evidence>
<organism evidence="2 3">
    <name type="scientific">Aquisphaera giovannonii</name>
    <dbReference type="NCBI Taxonomy" id="406548"/>
    <lineage>
        <taxon>Bacteria</taxon>
        <taxon>Pseudomonadati</taxon>
        <taxon>Planctomycetota</taxon>
        <taxon>Planctomycetia</taxon>
        <taxon>Isosphaerales</taxon>
        <taxon>Isosphaeraceae</taxon>
        <taxon>Aquisphaera</taxon>
    </lineage>
</organism>
<sequence>MNQDPNQGDRNKRRASRRDPYSRWSRLPPVFRSGEHRLPAAGEQPLRITLYLKAAILDQAEALAEKAGSASVQDYCAGLLAAAIEADRIRSQVADVEARRGALEGLNAIADDPDYLAEWREKSGSVEIPPARRGNGHESSSPAPDVTISLPAKPRLPEPDDADEGSAEDARTGDPGSPAVVRIERSRPRDEPRVAERIRPEVLNESAIDVLMRNLRTDDPSAEEFLPALRSGRQVRAEKGEEMLRALDQVEADLRGVSVLERRLSYALHRLALESQVLLTELWPGVFDEPTIQLIRAVQERVERILSGPEVHFLPPGDGPTWEAAP</sequence>